<keyword evidence="2" id="KW-0012">Acyltransferase</keyword>
<dbReference type="InterPro" id="IPR000182">
    <property type="entry name" value="GNAT_dom"/>
</dbReference>
<dbReference type="STRING" id="1088869.GMO_12040"/>
<dbReference type="PANTHER" id="PTHR43072">
    <property type="entry name" value="N-ACETYLTRANSFERASE"/>
    <property type="match status" value="1"/>
</dbReference>
<reference evidence="4 5" key="1">
    <citation type="submission" date="2011-10" db="EMBL/GenBank/DDBJ databases">
        <title>Genome sequence of Gluconobacter morbifer G707, isolated from Drosophila gut.</title>
        <authorList>
            <person name="Lee W.-J."/>
            <person name="Kim E.-K."/>
        </authorList>
    </citation>
    <scope>NUCLEOTIDE SEQUENCE [LARGE SCALE GENOMIC DNA]</scope>
    <source>
        <strain evidence="4 5">G707</strain>
    </source>
</reference>
<dbReference type="Gene3D" id="3.40.630.30">
    <property type="match status" value="1"/>
</dbReference>
<dbReference type="Proteomes" id="UP000004949">
    <property type="component" value="Unassembled WGS sequence"/>
</dbReference>
<proteinExistence type="predicted"/>
<dbReference type="SUPFAM" id="SSF55729">
    <property type="entry name" value="Acyl-CoA N-acyltransferases (Nat)"/>
    <property type="match status" value="1"/>
</dbReference>
<comment type="caution">
    <text evidence="4">The sequence shown here is derived from an EMBL/GenBank/DDBJ whole genome shotgun (WGS) entry which is preliminary data.</text>
</comment>
<accession>G6XHZ4</accession>
<dbReference type="PANTHER" id="PTHR43072:SF23">
    <property type="entry name" value="UPF0039 PROTEIN C11D3.02C"/>
    <property type="match status" value="1"/>
</dbReference>
<dbReference type="GO" id="GO:0016747">
    <property type="term" value="F:acyltransferase activity, transferring groups other than amino-acyl groups"/>
    <property type="evidence" value="ECO:0007669"/>
    <property type="project" value="InterPro"/>
</dbReference>
<dbReference type="InterPro" id="IPR016181">
    <property type="entry name" value="Acyl_CoA_acyltransferase"/>
</dbReference>
<dbReference type="CDD" id="cd04301">
    <property type="entry name" value="NAT_SF"/>
    <property type="match status" value="1"/>
</dbReference>
<organism evidence="4 5">
    <name type="scientific">Gluconobacter morbifer G707</name>
    <dbReference type="NCBI Taxonomy" id="1088869"/>
    <lineage>
        <taxon>Bacteria</taxon>
        <taxon>Pseudomonadati</taxon>
        <taxon>Pseudomonadota</taxon>
        <taxon>Alphaproteobacteria</taxon>
        <taxon>Acetobacterales</taxon>
        <taxon>Acetobacteraceae</taxon>
        <taxon>Gluconobacter</taxon>
    </lineage>
</organism>
<sequence length="176" mass="19729">MSVTIREAWEQDLPEILSITNDAIEKTDALWISTPFTLAQRRQWFEERRARGFPVLVAVDETDHVIGYGSYGPFRAFEGYAKTVEHSLYVAPVWQGHGTGQQLLAGLRDHAKVAGFHVMVAAITAGNAPSIALHRRFGFQENGTLPQVGQKNGRWLDLLFMTLCLETVPQTEKDFS</sequence>
<evidence type="ECO:0000259" key="3">
    <source>
        <dbReference type="PROSITE" id="PS51186"/>
    </source>
</evidence>
<dbReference type="AlphaFoldDB" id="G6XHZ4"/>
<evidence type="ECO:0000313" key="5">
    <source>
        <dbReference type="Proteomes" id="UP000004949"/>
    </source>
</evidence>
<dbReference type="OrthoDB" id="5459937at2"/>
<gene>
    <name evidence="4" type="ORF">GMO_12040</name>
</gene>
<dbReference type="RefSeq" id="WP_008851351.1">
    <property type="nucleotide sequence ID" value="NZ_AGQV01000002.1"/>
</dbReference>
<evidence type="ECO:0000313" key="4">
    <source>
        <dbReference type="EMBL" id="EHH68434.1"/>
    </source>
</evidence>
<name>G6XHZ4_9PROT</name>
<protein>
    <submittedName>
        <fullName evidence="4">Putative acetyltransferase (Antibiotic resistance ) protein</fullName>
    </submittedName>
</protein>
<keyword evidence="1 4" id="KW-0808">Transferase</keyword>
<dbReference type="EMBL" id="AGQV01000002">
    <property type="protein sequence ID" value="EHH68434.1"/>
    <property type="molecule type" value="Genomic_DNA"/>
</dbReference>
<keyword evidence="5" id="KW-1185">Reference proteome</keyword>
<dbReference type="PATRIC" id="fig|1088869.3.peg.1206"/>
<dbReference type="PROSITE" id="PS51186">
    <property type="entry name" value="GNAT"/>
    <property type="match status" value="1"/>
</dbReference>
<evidence type="ECO:0000256" key="2">
    <source>
        <dbReference type="ARBA" id="ARBA00023315"/>
    </source>
</evidence>
<dbReference type="eggNOG" id="COG1247">
    <property type="taxonomic scope" value="Bacteria"/>
</dbReference>
<dbReference type="Pfam" id="PF00583">
    <property type="entry name" value="Acetyltransf_1"/>
    <property type="match status" value="1"/>
</dbReference>
<evidence type="ECO:0000256" key="1">
    <source>
        <dbReference type="ARBA" id="ARBA00022679"/>
    </source>
</evidence>
<feature type="domain" description="N-acetyltransferase" evidence="3">
    <location>
        <begin position="3"/>
        <end position="162"/>
    </location>
</feature>